<organism evidence="3 4">
    <name type="scientific">Serendipita indica (strain DSM 11827)</name>
    <name type="common">Root endophyte fungus</name>
    <name type="synonym">Piriformospora indica</name>
    <dbReference type="NCBI Taxonomy" id="1109443"/>
    <lineage>
        <taxon>Eukaryota</taxon>
        <taxon>Fungi</taxon>
        <taxon>Dikarya</taxon>
        <taxon>Basidiomycota</taxon>
        <taxon>Agaricomycotina</taxon>
        <taxon>Agaricomycetes</taxon>
        <taxon>Sebacinales</taxon>
        <taxon>Serendipitaceae</taxon>
        <taxon>Serendipita</taxon>
    </lineage>
</organism>
<feature type="region of interest" description="Disordered" evidence="1">
    <location>
        <begin position="1"/>
        <end position="45"/>
    </location>
</feature>
<keyword evidence="2" id="KW-1133">Transmembrane helix</keyword>
<dbReference type="AlphaFoldDB" id="G4T825"/>
<gene>
    <name evidence="3" type="ORF">PIIN_01266</name>
</gene>
<feature type="transmembrane region" description="Helical" evidence="2">
    <location>
        <begin position="280"/>
        <end position="302"/>
    </location>
</feature>
<feature type="compositionally biased region" description="Basic and acidic residues" evidence="1">
    <location>
        <begin position="128"/>
        <end position="137"/>
    </location>
</feature>
<dbReference type="HOGENOM" id="CLU_026646_0_0_1"/>
<dbReference type="EMBL" id="CAFZ01000014">
    <property type="protein sequence ID" value="CCA67435.1"/>
    <property type="molecule type" value="Genomic_DNA"/>
</dbReference>
<protein>
    <recommendedName>
        <fullName evidence="5">GRAM domain-containing protein</fullName>
    </recommendedName>
</protein>
<dbReference type="OrthoDB" id="1708389at2759"/>
<dbReference type="OMA" id="YWILWYH"/>
<keyword evidence="4" id="KW-1185">Reference proteome</keyword>
<evidence type="ECO:0000256" key="2">
    <source>
        <dbReference type="SAM" id="Phobius"/>
    </source>
</evidence>
<feature type="compositionally biased region" description="Basic and acidic residues" evidence="1">
    <location>
        <begin position="371"/>
        <end position="393"/>
    </location>
</feature>
<dbReference type="eggNOG" id="ENOG502QS59">
    <property type="taxonomic scope" value="Eukaryota"/>
</dbReference>
<dbReference type="GO" id="GO:0006915">
    <property type="term" value="P:apoptotic process"/>
    <property type="evidence" value="ECO:0007669"/>
    <property type="project" value="InterPro"/>
</dbReference>
<evidence type="ECO:0000256" key="1">
    <source>
        <dbReference type="SAM" id="MobiDB-lite"/>
    </source>
</evidence>
<dbReference type="InterPro" id="IPR037847">
    <property type="entry name" value="GRAMDC4"/>
</dbReference>
<feature type="compositionally biased region" description="Polar residues" evidence="1">
    <location>
        <begin position="30"/>
        <end position="45"/>
    </location>
</feature>
<sequence length="734" mass="81685">MSRTATVEPVIQLEPATPSLDEAQRENDLKTSPATRSLTSLNSLVPSERISNVINKIQETVQSPTTAFVPEEPATVTITDEKTGLTHELSTEELRRQYEDEQVDRFLRVFSRQVKEVQMQEDLPPEIPGKDDKDVPKEVPVSPKDAEDDESGEEWRVDPGQSVLPAIISQTVSSPVAAVSNAASVVQESTIQAAQTIKENSNHTYTLINEGEWRGRSPAEWVAMNLIVPILPRPHRKTYTFTFGGLQGTLTRLYLACQPLYAPFIQRMVALMTWEDPRRSFFYCVLFWILWFFDLLLPALFARLTYSLLRRRLLPYPTAQELVERRSATARAEIMGSEIRAYLDSGVTGGVGMKDAWKMFRLATKNKKQKAKDAMGSKDAKSDSTPDDVDYAREDEDSKRAALAAMEEIADFHERFANLCHWRDPDASMRYTIILGIMVIVSLFTPAKYVVKGIYAGGGIGFWFIPNIWAALPLEHRSRIPAPLGDVPTDAEYAMRIIGERVDRGEAVLPSDLRKKKDKKRIGTLNGDATRSANSLSPSTFTSANKSSTTIGSQDEANVADPGTGKNPMGKLKAKVKNVVFADQKKRSETHDENGEPLPEETFPAKYHASMGMLTLTSSSLAFYAMMSSNAKVVIPLSDIRGVKKAGRMGGLRIRYVVRDGSTTTPGSPRRSMDTNVSNADGSIAQRIQDEDAQVGVAINGEPLEREEKFGWVSGRDELFARLVGWGNRRWVKM</sequence>
<dbReference type="PANTHER" id="PTHR37402">
    <property type="entry name" value="GRAM DOMAIN-CONTAINING PROTEIN 4"/>
    <property type="match status" value="1"/>
</dbReference>
<accession>G4T825</accession>
<dbReference type="STRING" id="1109443.G4T825"/>
<reference evidence="3 4" key="1">
    <citation type="journal article" date="2011" name="PLoS Pathog.">
        <title>Endophytic Life Strategies Decoded by Genome and Transcriptome Analyses of the Mutualistic Root Symbiont Piriformospora indica.</title>
        <authorList>
            <person name="Zuccaro A."/>
            <person name="Lahrmann U."/>
            <person name="Guldener U."/>
            <person name="Langen G."/>
            <person name="Pfiffi S."/>
            <person name="Biedenkopf D."/>
            <person name="Wong P."/>
            <person name="Samans B."/>
            <person name="Grimm C."/>
            <person name="Basiewicz M."/>
            <person name="Murat C."/>
            <person name="Martin F."/>
            <person name="Kogel K.H."/>
        </authorList>
    </citation>
    <scope>NUCLEOTIDE SEQUENCE [LARGE SCALE GENOMIC DNA]</scope>
    <source>
        <strain evidence="3 4">DSM 11827</strain>
    </source>
</reference>
<dbReference type="Proteomes" id="UP000007148">
    <property type="component" value="Unassembled WGS sequence"/>
</dbReference>
<feature type="compositionally biased region" description="Polar residues" evidence="1">
    <location>
        <begin position="527"/>
        <end position="556"/>
    </location>
</feature>
<feature type="region of interest" description="Disordered" evidence="1">
    <location>
        <begin position="118"/>
        <end position="157"/>
    </location>
</feature>
<keyword evidence="2" id="KW-0472">Membrane</keyword>
<evidence type="ECO:0008006" key="5">
    <source>
        <dbReference type="Google" id="ProtNLM"/>
    </source>
</evidence>
<feature type="region of interest" description="Disordered" evidence="1">
    <location>
        <begin position="519"/>
        <end position="570"/>
    </location>
</feature>
<evidence type="ECO:0000313" key="3">
    <source>
        <dbReference type="EMBL" id="CCA67435.1"/>
    </source>
</evidence>
<dbReference type="PANTHER" id="PTHR37402:SF1">
    <property type="entry name" value="GRAM DOMAIN-CONTAINING PROTEIN 4"/>
    <property type="match status" value="1"/>
</dbReference>
<evidence type="ECO:0000313" key="4">
    <source>
        <dbReference type="Proteomes" id="UP000007148"/>
    </source>
</evidence>
<name>G4T825_SERID</name>
<dbReference type="InParanoid" id="G4T825"/>
<feature type="region of interest" description="Disordered" evidence="1">
    <location>
        <begin position="368"/>
        <end position="393"/>
    </location>
</feature>
<keyword evidence="2" id="KW-0812">Transmembrane</keyword>
<comment type="caution">
    <text evidence="3">The sequence shown here is derived from an EMBL/GenBank/DDBJ whole genome shotgun (WGS) entry which is preliminary data.</text>
</comment>
<proteinExistence type="predicted"/>